<dbReference type="STRING" id="857967.G0QKA8"/>
<accession>G0QKA8</accession>
<feature type="non-terminal residue" evidence="3">
    <location>
        <position position="136"/>
    </location>
</feature>
<feature type="non-terminal residue" evidence="3">
    <location>
        <position position="1"/>
    </location>
</feature>
<dbReference type="InParanoid" id="G0QKA8"/>
<dbReference type="GO" id="GO:0071013">
    <property type="term" value="C:catalytic step 2 spliceosome"/>
    <property type="evidence" value="ECO:0007669"/>
    <property type="project" value="TreeGrafter"/>
</dbReference>
<dbReference type="PANTHER" id="PTHR15316">
    <property type="entry name" value="SPLICEOSOME ASSOCIATED PROTEIN 114/SWAP SPLICING FACTOR-RELATED"/>
    <property type="match status" value="1"/>
</dbReference>
<evidence type="ECO:0000256" key="1">
    <source>
        <dbReference type="ARBA" id="ARBA00022664"/>
    </source>
</evidence>
<dbReference type="PANTHER" id="PTHR15316:SF1">
    <property type="entry name" value="SPLICING FACTOR 3A SUBUNIT 1"/>
    <property type="match status" value="1"/>
</dbReference>
<keyword evidence="1" id="KW-0507">mRNA processing</keyword>
<dbReference type="GO" id="GO:0000381">
    <property type="term" value="P:regulation of alternative mRNA splicing, via spliceosome"/>
    <property type="evidence" value="ECO:0007669"/>
    <property type="project" value="TreeGrafter"/>
</dbReference>
<sequence length="136" mass="16077">QICGQLIPVDEYNEHLRIELLDPKYQENKKEIMANAKKVSIVHDSQIIQNLKEMQDSRPDIFGLSAEQFERSQIQQIQQGLNNKPIWDGQSATMTRTTATVAMLQQQQRRQYEDIQKKNYRIHLMEDKMMIKMKNT</sequence>
<dbReference type="EMBL" id="GL983144">
    <property type="protein sequence ID" value="EGR34350.1"/>
    <property type="molecule type" value="Genomic_DNA"/>
</dbReference>
<protein>
    <submittedName>
        <fullName evidence="3">Surp module family protein, putative</fullName>
    </submittedName>
</protein>
<proteinExistence type="predicted"/>
<dbReference type="GO" id="GO:0003723">
    <property type="term" value="F:RNA binding"/>
    <property type="evidence" value="ECO:0007669"/>
    <property type="project" value="InterPro"/>
</dbReference>
<dbReference type="GO" id="GO:0005686">
    <property type="term" value="C:U2 snRNP"/>
    <property type="evidence" value="ECO:0007669"/>
    <property type="project" value="TreeGrafter"/>
</dbReference>
<gene>
    <name evidence="3" type="ORF">IMG5_015170</name>
</gene>
<dbReference type="OrthoDB" id="447637at2759"/>
<keyword evidence="4" id="KW-1185">Reference proteome</keyword>
<dbReference type="GO" id="GO:0045292">
    <property type="term" value="P:mRNA cis splicing, via spliceosome"/>
    <property type="evidence" value="ECO:0007669"/>
    <property type="project" value="InterPro"/>
</dbReference>
<reference evidence="3 4" key="1">
    <citation type="submission" date="2011-07" db="EMBL/GenBank/DDBJ databases">
        <authorList>
            <person name="Coyne R."/>
            <person name="Brami D."/>
            <person name="Johnson J."/>
            <person name="Hostetler J."/>
            <person name="Hannick L."/>
            <person name="Clark T."/>
            <person name="Cassidy-Hanley D."/>
            <person name="Inman J."/>
        </authorList>
    </citation>
    <scope>NUCLEOTIDE SEQUENCE [LARGE SCALE GENOMIC DNA]</scope>
    <source>
        <strain evidence="3 4">G5</strain>
    </source>
</reference>
<dbReference type="RefSeq" id="XP_004039654.1">
    <property type="nucleotide sequence ID" value="XM_004039606.1"/>
</dbReference>
<dbReference type="GO" id="GO:0071004">
    <property type="term" value="C:U2-type prespliceosome"/>
    <property type="evidence" value="ECO:0007669"/>
    <property type="project" value="TreeGrafter"/>
</dbReference>
<evidence type="ECO:0000259" key="2">
    <source>
        <dbReference type="Pfam" id="PF12230"/>
    </source>
</evidence>
<feature type="domain" description="Splicing factor 3A subunit 1 conserved" evidence="2">
    <location>
        <begin position="1"/>
        <end position="55"/>
    </location>
</feature>
<name>G0QKA8_ICHMU</name>
<dbReference type="InterPro" id="IPR045146">
    <property type="entry name" value="SF3A1"/>
</dbReference>
<evidence type="ECO:0000313" key="4">
    <source>
        <dbReference type="Proteomes" id="UP000008983"/>
    </source>
</evidence>
<dbReference type="Proteomes" id="UP000008983">
    <property type="component" value="Unassembled WGS sequence"/>
</dbReference>
<evidence type="ECO:0000313" key="3">
    <source>
        <dbReference type="EMBL" id="EGR34350.1"/>
    </source>
</evidence>
<dbReference type="Pfam" id="PF12230">
    <property type="entry name" value="PRP21_like_P"/>
    <property type="match status" value="1"/>
</dbReference>
<dbReference type="eggNOG" id="KOG0007">
    <property type="taxonomic scope" value="Eukaryota"/>
</dbReference>
<dbReference type="GeneID" id="14910541"/>
<organism evidence="3 4">
    <name type="scientific">Ichthyophthirius multifiliis</name>
    <name type="common">White spot disease agent</name>
    <name type="synonym">Ich</name>
    <dbReference type="NCBI Taxonomy" id="5932"/>
    <lineage>
        <taxon>Eukaryota</taxon>
        <taxon>Sar</taxon>
        <taxon>Alveolata</taxon>
        <taxon>Ciliophora</taxon>
        <taxon>Intramacronucleata</taxon>
        <taxon>Oligohymenophorea</taxon>
        <taxon>Hymenostomatida</taxon>
        <taxon>Ophryoglenina</taxon>
        <taxon>Ichthyophthirius</taxon>
    </lineage>
</organism>
<dbReference type="AlphaFoldDB" id="G0QKA8"/>
<dbReference type="InterPro" id="IPR022030">
    <property type="entry name" value="SF3A1_dom"/>
</dbReference>